<dbReference type="GO" id="GO:0005739">
    <property type="term" value="C:mitochondrion"/>
    <property type="evidence" value="ECO:0007669"/>
    <property type="project" value="TreeGrafter"/>
</dbReference>
<proteinExistence type="predicted"/>
<dbReference type="RefSeq" id="XP_025359815.1">
    <property type="nucleotide sequence ID" value="XM_025503962.1"/>
</dbReference>
<dbReference type="SUPFAM" id="SSF52821">
    <property type="entry name" value="Rhodanese/Cell cycle control phosphatase"/>
    <property type="match status" value="1"/>
</dbReference>
<dbReference type="GO" id="GO:0004792">
    <property type="term" value="F:thiosulfate-cyanide sulfurtransferase activity"/>
    <property type="evidence" value="ECO:0007669"/>
    <property type="project" value="TreeGrafter"/>
</dbReference>
<dbReference type="PANTHER" id="PTHR44086">
    <property type="entry name" value="THIOSULFATE SULFURTRANSFERASE RDL2, MITOCHONDRIAL-RELATED"/>
    <property type="match status" value="1"/>
</dbReference>
<dbReference type="Gene3D" id="3.40.250.10">
    <property type="entry name" value="Rhodanese-like domain"/>
    <property type="match status" value="1"/>
</dbReference>
<keyword evidence="3" id="KW-1185">Reference proteome</keyword>
<dbReference type="PANTHER" id="PTHR44086:SF10">
    <property type="entry name" value="THIOSULFATE SULFURTRANSFERASE_RHODANESE-LIKE DOMAIN-CONTAINING PROTEIN 3"/>
    <property type="match status" value="1"/>
</dbReference>
<dbReference type="InterPro" id="IPR036873">
    <property type="entry name" value="Rhodanese-like_dom_sf"/>
</dbReference>
<evidence type="ECO:0000313" key="2">
    <source>
        <dbReference type="EMBL" id="PWN25203.1"/>
    </source>
</evidence>
<dbReference type="GeneID" id="37025785"/>
<dbReference type="STRING" id="1569628.A0A316UMQ2"/>
<gene>
    <name evidence="2" type="ORF">BDZ90DRAFT_206392</name>
</gene>
<organism evidence="2 3">
    <name type="scientific">Jaminaea rosea</name>
    <dbReference type="NCBI Taxonomy" id="1569628"/>
    <lineage>
        <taxon>Eukaryota</taxon>
        <taxon>Fungi</taxon>
        <taxon>Dikarya</taxon>
        <taxon>Basidiomycota</taxon>
        <taxon>Ustilaginomycotina</taxon>
        <taxon>Exobasidiomycetes</taxon>
        <taxon>Microstromatales</taxon>
        <taxon>Microstromatales incertae sedis</taxon>
        <taxon>Jaminaea</taxon>
    </lineage>
</organism>
<name>A0A316UMQ2_9BASI</name>
<evidence type="ECO:0000313" key="3">
    <source>
        <dbReference type="Proteomes" id="UP000245884"/>
    </source>
</evidence>
<feature type="domain" description="Rhodanese" evidence="1">
    <location>
        <begin position="21"/>
        <end position="123"/>
    </location>
</feature>
<dbReference type="InterPro" id="IPR001763">
    <property type="entry name" value="Rhodanese-like_dom"/>
</dbReference>
<dbReference type="OrthoDB" id="566238at2759"/>
<reference evidence="2 3" key="1">
    <citation type="journal article" date="2018" name="Mol. Biol. Evol.">
        <title>Broad Genomic Sampling Reveals a Smut Pathogenic Ancestry of the Fungal Clade Ustilaginomycotina.</title>
        <authorList>
            <person name="Kijpornyongpan T."/>
            <person name="Mondo S.J."/>
            <person name="Barry K."/>
            <person name="Sandor L."/>
            <person name="Lee J."/>
            <person name="Lipzen A."/>
            <person name="Pangilinan J."/>
            <person name="LaButti K."/>
            <person name="Hainaut M."/>
            <person name="Henrissat B."/>
            <person name="Grigoriev I.V."/>
            <person name="Spatafora J.W."/>
            <person name="Aime M.C."/>
        </authorList>
    </citation>
    <scope>NUCLEOTIDE SEQUENCE [LARGE SCALE GENOMIC DNA]</scope>
    <source>
        <strain evidence="2 3">MCA 5214</strain>
    </source>
</reference>
<dbReference type="SMART" id="SM00450">
    <property type="entry name" value="RHOD"/>
    <property type="match status" value="1"/>
</dbReference>
<dbReference type="EMBL" id="KZ819677">
    <property type="protein sequence ID" value="PWN25203.1"/>
    <property type="molecule type" value="Genomic_DNA"/>
</dbReference>
<evidence type="ECO:0000259" key="1">
    <source>
        <dbReference type="PROSITE" id="PS50206"/>
    </source>
</evidence>
<feature type="non-terminal residue" evidence="2">
    <location>
        <position position="123"/>
    </location>
</feature>
<accession>A0A316UMQ2</accession>
<protein>
    <submittedName>
        <fullName evidence="2">Rhodanese-like protein</fullName>
    </submittedName>
</protein>
<sequence length="123" mass="13748">TDWAGKGPISYDELKPITEAPTGDVTIIDVREPSETAQGMIPSAVNVPLSEWPVAFKSSSGGNFEQKYALPRPEYGQKMIVYCRTGKRSQQALEELKKEGWANVRNFVGSWTEWSKQEKARGK</sequence>
<dbReference type="PROSITE" id="PS50206">
    <property type="entry name" value="RHODANESE_3"/>
    <property type="match status" value="1"/>
</dbReference>
<dbReference type="Pfam" id="PF00581">
    <property type="entry name" value="Rhodanese"/>
    <property type="match status" value="1"/>
</dbReference>
<dbReference type="AlphaFoldDB" id="A0A316UMQ2"/>
<dbReference type="Proteomes" id="UP000245884">
    <property type="component" value="Unassembled WGS sequence"/>
</dbReference>
<feature type="non-terminal residue" evidence="2">
    <location>
        <position position="1"/>
    </location>
</feature>